<feature type="non-terminal residue" evidence="10">
    <location>
        <position position="1"/>
    </location>
</feature>
<dbReference type="GO" id="GO:0034220">
    <property type="term" value="P:monoatomic ion transmembrane transport"/>
    <property type="evidence" value="ECO:0007669"/>
    <property type="project" value="UniProtKB-KW"/>
</dbReference>
<dbReference type="PANTHER" id="PTHR10117">
    <property type="entry name" value="TRANSIENT RECEPTOR POTENTIAL CHANNEL"/>
    <property type="match status" value="1"/>
</dbReference>
<name>A0ABD2PYF0_9PLAT</name>
<evidence type="ECO:0000256" key="8">
    <source>
        <dbReference type="SAM" id="Phobius"/>
    </source>
</evidence>
<dbReference type="GO" id="GO:0016020">
    <property type="term" value="C:membrane"/>
    <property type="evidence" value="ECO:0007669"/>
    <property type="project" value="UniProtKB-SubCell"/>
</dbReference>
<dbReference type="InterPro" id="IPR002153">
    <property type="entry name" value="TRPC_channel"/>
</dbReference>
<keyword evidence="4 8" id="KW-1133">Transmembrane helix</keyword>
<keyword evidence="6 8" id="KW-0472">Membrane</keyword>
<evidence type="ECO:0000259" key="9">
    <source>
        <dbReference type="Pfam" id="PF00520"/>
    </source>
</evidence>
<keyword evidence="3 8" id="KW-0812">Transmembrane</keyword>
<keyword evidence="10" id="KW-0675">Receptor</keyword>
<dbReference type="Pfam" id="PF00520">
    <property type="entry name" value="Ion_trans"/>
    <property type="match status" value="1"/>
</dbReference>
<evidence type="ECO:0000256" key="7">
    <source>
        <dbReference type="ARBA" id="ARBA00023303"/>
    </source>
</evidence>
<dbReference type="PANTHER" id="PTHR10117:SF54">
    <property type="entry name" value="TRANSIENT RECEPTOR POTENTIAL-GAMMA PROTEIN"/>
    <property type="match status" value="1"/>
</dbReference>
<evidence type="ECO:0000256" key="6">
    <source>
        <dbReference type="ARBA" id="ARBA00023136"/>
    </source>
</evidence>
<keyword evidence="11" id="KW-1185">Reference proteome</keyword>
<evidence type="ECO:0000313" key="11">
    <source>
        <dbReference type="Proteomes" id="UP001626550"/>
    </source>
</evidence>
<dbReference type="AlphaFoldDB" id="A0ABD2PYF0"/>
<keyword evidence="7" id="KW-0407">Ion channel</keyword>
<evidence type="ECO:0000313" key="10">
    <source>
        <dbReference type="EMBL" id="KAL3311962.1"/>
    </source>
</evidence>
<sequence>RLWWSYDDPEYVSDCLFALANVLSFARISYLMPAWELLGPLQISLARMVSDIIRFMALFAVTVVAFVVGLTNLYWYFALILVDRPGQPTDQSTPYEKISGIPGFESTGATFHTLYWALFGQSSNNVTTISEHLAEKYKGHAELKVDSSSLLISSLGSILYGIYNACMIIILLNMLIAMMSKSFDEIQVRRKL</sequence>
<evidence type="ECO:0000256" key="2">
    <source>
        <dbReference type="ARBA" id="ARBA00022448"/>
    </source>
</evidence>
<comment type="caution">
    <text evidence="10">The sequence shown here is derived from an EMBL/GenBank/DDBJ whole genome shotgun (WGS) entry which is preliminary data.</text>
</comment>
<accession>A0ABD2PYF0</accession>
<feature type="transmembrane region" description="Helical" evidence="8">
    <location>
        <begin position="158"/>
        <end position="180"/>
    </location>
</feature>
<keyword evidence="2" id="KW-0813">Transport</keyword>
<feature type="transmembrane region" description="Helical" evidence="8">
    <location>
        <begin position="16"/>
        <end position="35"/>
    </location>
</feature>
<proteinExistence type="predicted"/>
<evidence type="ECO:0000256" key="5">
    <source>
        <dbReference type="ARBA" id="ARBA00023065"/>
    </source>
</evidence>
<evidence type="ECO:0000256" key="1">
    <source>
        <dbReference type="ARBA" id="ARBA00004141"/>
    </source>
</evidence>
<evidence type="ECO:0000256" key="3">
    <source>
        <dbReference type="ARBA" id="ARBA00022692"/>
    </source>
</evidence>
<comment type="subcellular location">
    <subcellularLocation>
        <location evidence="1">Membrane</location>
        <topology evidence="1">Multi-pass membrane protein</topology>
    </subcellularLocation>
</comment>
<protein>
    <submittedName>
        <fullName evidence="10">Short transient receptor putative channel 2</fullName>
    </submittedName>
</protein>
<organism evidence="10 11">
    <name type="scientific">Cichlidogyrus casuarinus</name>
    <dbReference type="NCBI Taxonomy" id="1844966"/>
    <lineage>
        <taxon>Eukaryota</taxon>
        <taxon>Metazoa</taxon>
        <taxon>Spiralia</taxon>
        <taxon>Lophotrochozoa</taxon>
        <taxon>Platyhelminthes</taxon>
        <taxon>Monogenea</taxon>
        <taxon>Monopisthocotylea</taxon>
        <taxon>Dactylogyridea</taxon>
        <taxon>Ancyrocephalidae</taxon>
        <taxon>Cichlidogyrus</taxon>
    </lineage>
</organism>
<reference evidence="10 11" key="1">
    <citation type="submission" date="2024-11" db="EMBL/GenBank/DDBJ databases">
        <title>Adaptive evolution of stress response genes in parasites aligns with host niche diversity.</title>
        <authorList>
            <person name="Hahn C."/>
            <person name="Resl P."/>
        </authorList>
    </citation>
    <scope>NUCLEOTIDE SEQUENCE [LARGE SCALE GENOMIC DNA]</scope>
    <source>
        <strain evidence="10">EGGRZ-B1_66</strain>
        <tissue evidence="10">Body</tissue>
    </source>
</reference>
<keyword evidence="5" id="KW-0406">Ion transport</keyword>
<gene>
    <name evidence="10" type="primary">TRPC2_1</name>
    <name evidence="10" type="ORF">Ciccas_009453</name>
</gene>
<evidence type="ECO:0000256" key="4">
    <source>
        <dbReference type="ARBA" id="ARBA00022989"/>
    </source>
</evidence>
<feature type="transmembrane region" description="Helical" evidence="8">
    <location>
        <begin position="55"/>
        <end position="77"/>
    </location>
</feature>
<feature type="domain" description="Ion transport" evidence="9">
    <location>
        <begin position="17"/>
        <end position="190"/>
    </location>
</feature>
<dbReference type="InterPro" id="IPR005821">
    <property type="entry name" value="Ion_trans_dom"/>
</dbReference>
<dbReference type="EMBL" id="JBJKFK010001938">
    <property type="protein sequence ID" value="KAL3311962.1"/>
    <property type="molecule type" value="Genomic_DNA"/>
</dbReference>
<dbReference type="Proteomes" id="UP001626550">
    <property type="component" value="Unassembled WGS sequence"/>
</dbReference>